<evidence type="ECO:0000313" key="2">
    <source>
        <dbReference type="Proteomes" id="UP000267096"/>
    </source>
</evidence>
<protein>
    <submittedName>
        <fullName evidence="1 3">Uncharacterized protein</fullName>
    </submittedName>
</protein>
<evidence type="ECO:0000313" key="1">
    <source>
        <dbReference type="EMBL" id="VDK69787.1"/>
    </source>
</evidence>
<sequence>MSTSDSLTTSSVDEHEMHDYVFRIAPISVPTLDNMQKTYNVDEMVLDEITTPLESPKKTSET</sequence>
<organism evidence="3">
    <name type="scientific">Anisakis simplex</name>
    <name type="common">Herring worm</name>
    <dbReference type="NCBI Taxonomy" id="6269"/>
    <lineage>
        <taxon>Eukaryota</taxon>
        <taxon>Metazoa</taxon>
        <taxon>Ecdysozoa</taxon>
        <taxon>Nematoda</taxon>
        <taxon>Chromadorea</taxon>
        <taxon>Rhabditida</taxon>
        <taxon>Spirurina</taxon>
        <taxon>Ascaridomorpha</taxon>
        <taxon>Ascaridoidea</taxon>
        <taxon>Anisakidae</taxon>
        <taxon>Anisakis</taxon>
        <taxon>Anisakis simplex complex</taxon>
    </lineage>
</organism>
<dbReference type="WBParaSite" id="ASIM_0002007401-mRNA-1">
    <property type="protein sequence ID" value="ASIM_0002007401-mRNA-1"/>
    <property type="gene ID" value="ASIM_0002007401"/>
</dbReference>
<evidence type="ECO:0000313" key="3">
    <source>
        <dbReference type="WBParaSite" id="ASIM_0002007401-mRNA-1"/>
    </source>
</evidence>
<keyword evidence="2" id="KW-1185">Reference proteome</keyword>
<accession>A0A0M3KGG1</accession>
<gene>
    <name evidence="1" type="ORF">ASIM_LOCUS19459</name>
</gene>
<dbReference type="EMBL" id="UYRR01037270">
    <property type="protein sequence ID" value="VDK69787.1"/>
    <property type="molecule type" value="Genomic_DNA"/>
</dbReference>
<proteinExistence type="predicted"/>
<dbReference type="AlphaFoldDB" id="A0A0M3KGG1"/>
<name>A0A0M3KGG1_ANISI</name>
<dbReference type="Proteomes" id="UP000267096">
    <property type="component" value="Unassembled WGS sequence"/>
</dbReference>
<reference evidence="1 2" key="2">
    <citation type="submission" date="2018-11" db="EMBL/GenBank/DDBJ databases">
        <authorList>
            <consortium name="Pathogen Informatics"/>
        </authorList>
    </citation>
    <scope>NUCLEOTIDE SEQUENCE [LARGE SCALE GENOMIC DNA]</scope>
</reference>
<reference evidence="3" key="1">
    <citation type="submission" date="2017-02" db="UniProtKB">
        <authorList>
            <consortium name="WormBaseParasite"/>
        </authorList>
    </citation>
    <scope>IDENTIFICATION</scope>
</reference>